<feature type="region of interest" description="Disordered" evidence="1">
    <location>
        <begin position="328"/>
        <end position="364"/>
    </location>
</feature>
<dbReference type="OrthoDB" id="5404323at2759"/>
<protein>
    <submittedName>
        <fullName evidence="2">Uncharacterized protein</fullName>
    </submittedName>
</protein>
<sequence>MFVNLGFTADAAAAHKHEFSTPSNSPPRPSSLAGSPSRIINLALMPISKPRHVPLPIPEASKLTFSNISNTPSASSTPRSSFEVEEPEYIVSSSPLHTKDSNGGISPPGLRKVARSRTSFLLALPPPATRHKRLIARPRLLLQLQQVSQTSRPIPAVDVLPSTFFGPRLPYKLPAVFRKDRLGPNDLVVIPSDSFDPSNCAGEDDRSVSSTDDPSGHREAVATICQLQKEDSGTDIAAICLEQGSSWKGSKLPTGSYELVSTSPEGLQQRVRWVLRGRGDRRRVSGQGTSTDVQSTENKRFTFSIINPSTRRHPVIGWMSRSSIEMLDQYPSPSEPSHTRDPKSSSGASVAPSEGTSNGPRSTKSKLMEVDDHLRALIVVSGIWVAFREGWSQLPFHADTQAMPTRAVGDSSIASPQRSRASSVSKYESEPICIPEREFCRKRLTLVSDKLRRHSSIILHPSKPHASANATPAVERRRSTKSPSLSRGAAFMEKSNRRAGSTRTRRRPFSLNGPPESFVPTDIPISVDTAELDREYERATRGRSMRFPDVDQPAVDGSSGITSPEQMAGDIERTTLGESRKHSDLRDNKRKDKTWRRLGHWFDSFSKGRKER</sequence>
<gene>
    <name evidence="2" type="ORF">AJ80_08027</name>
</gene>
<dbReference type="AlphaFoldDB" id="A0A2B7XF37"/>
<reference evidence="2 3" key="1">
    <citation type="submission" date="2017-10" db="EMBL/GenBank/DDBJ databases">
        <title>Comparative genomics in systemic dimorphic fungi from Ajellomycetaceae.</title>
        <authorList>
            <person name="Munoz J.F."/>
            <person name="Mcewen J.G."/>
            <person name="Clay O.K."/>
            <person name="Cuomo C.A."/>
        </authorList>
    </citation>
    <scope>NUCLEOTIDE SEQUENCE [LARGE SCALE GENOMIC DNA]</scope>
    <source>
        <strain evidence="2 3">UAMH7299</strain>
    </source>
</reference>
<keyword evidence="3" id="KW-1185">Reference proteome</keyword>
<dbReference type="Proteomes" id="UP000224634">
    <property type="component" value="Unassembled WGS sequence"/>
</dbReference>
<evidence type="ECO:0000256" key="1">
    <source>
        <dbReference type="SAM" id="MobiDB-lite"/>
    </source>
</evidence>
<name>A0A2B7XF37_POLH7</name>
<evidence type="ECO:0000313" key="2">
    <source>
        <dbReference type="EMBL" id="PGH07267.1"/>
    </source>
</evidence>
<feature type="region of interest" description="Disordered" evidence="1">
    <location>
        <begin position="461"/>
        <end position="522"/>
    </location>
</feature>
<feature type="region of interest" description="Disordered" evidence="1">
    <location>
        <begin position="539"/>
        <end position="590"/>
    </location>
</feature>
<comment type="caution">
    <text evidence="2">The sequence shown here is derived from an EMBL/GenBank/DDBJ whole genome shotgun (WGS) entry which is preliminary data.</text>
</comment>
<feature type="compositionally biased region" description="Basic and acidic residues" evidence="1">
    <location>
        <begin position="570"/>
        <end position="590"/>
    </location>
</feature>
<evidence type="ECO:0000313" key="3">
    <source>
        <dbReference type="Proteomes" id="UP000224634"/>
    </source>
</evidence>
<feature type="compositionally biased region" description="Polar residues" evidence="1">
    <location>
        <begin position="344"/>
        <end position="362"/>
    </location>
</feature>
<dbReference type="EMBL" id="PDNA01000170">
    <property type="protein sequence ID" value="PGH07267.1"/>
    <property type="molecule type" value="Genomic_DNA"/>
</dbReference>
<proteinExistence type="predicted"/>
<accession>A0A2B7XF37</accession>
<organism evidence="2 3">
    <name type="scientific">Polytolypa hystricis (strain UAMH7299)</name>
    <dbReference type="NCBI Taxonomy" id="1447883"/>
    <lineage>
        <taxon>Eukaryota</taxon>
        <taxon>Fungi</taxon>
        <taxon>Dikarya</taxon>
        <taxon>Ascomycota</taxon>
        <taxon>Pezizomycotina</taxon>
        <taxon>Eurotiomycetes</taxon>
        <taxon>Eurotiomycetidae</taxon>
        <taxon>Onygenales</taxon>
        <taxon>Onygenales incertae sedis</taxon>
        <taxon>Polytolypa</taxon>
    </lineage>
</organism>
<feature type="region of interest" description="Disordered" evidence="1">
    <location>
        <begin position="194"/>
        <end position="217"/>
    </location>
</feature>